<dbReference type="InterPro" id="IPR001878">
    <property type="entry name" value="Znf_CCHC"/>
</dbReference>
<feature type="compositionally biased region" description="Low complexity" evidence="4">
    <location>
        <begin position="323"/>
        <end position="333"/>
    </location>
</feature>
<dbReference type="SMART" id="SM00360">
    <property type="entry name" value="RRM"/>
    <property type="match status" value="2"/>
</dbReference>
<feature type="domain" description="CCHC-type" evidence="6">
    <location>
        <begin position="194"/>
        <end position="209"/>
    </location>
</feature>
<dbReference type="PROSITE" id="PS50158">
    <property type="entry name" value="ZF_CCHC"/>
    <property type="match status" value="1"/>
</dbReference>
<dbReference type="PANTHER" id="PTHR48025">
    <property type="entry name" value="OS02G0815200 PROTEIN"/>
    <property type="match status" value="1"/>
</dbReference>
<evidence type="ECO:0000313" key="7">
    <source>
        <dbReference type="EMBL" id="KAK6626572.1"/>
    </source>
</evidence>
<dbReference type="PANTHER" id="PTHR48025:SF1">
    <property type="entry name" value="RRM DOMAIN-CONTAINING PROTEIN"/>
    <property type="match status" value="1"/>
</dbReference>
<dbReference type="Pfam" id="PF00076">
    <property type="entry name" value="RRM_1"/>
    <property type="match status" value="2"/>
</dbReference>
<evidence type="ECO:0000259" key="6">
    <source>
        <dbReference type="PROSITE" id="PS50158"/>
    </source>
</evidence>
<feature type="domain" description="RRM" evidence="5">
    <location>
        <begin position="31"/>
        <end position="101"/>
    </location>
</feature>
<feature type="region of interest" description="Disordered" evidence="4">
    <location>
        <begin position="278"/>
        <end position="369"/>
    </location>
</feature>
<evidence type="ECO:0000256" key="3">
    <source>
        <dbReference type="PROSITE-ProRule" id="PRU00176"/>
    </source>
</evidence>
<sequence>MCYAMRHYWTRVFFCLPLGNKMPGFSSVGTFKIFVGNLADKTTKADIQPLFEKYGKVVECDIVKNYGFVHMEHEDSGRDAIQNLDGYLVHGSSIKVEAATSRKGPQTPTTKVFVGNLTDNTKAPQVRALFAKYGTVVECDIVRNYGFVHIESSDNVNECIRELNGYILDGQPMKVQLSTSRVRQRPGMGDPEQCYRCGRGGHWSKECPKGGGPDRSSYRDRMFARDPYPPPPPPPFLRDRMISYDMLQDPYYDRFYERTRYEDTELFDRRFSIGREIPRSREFLPPPPLPPRGRESLPPPPPRGFSSSSLREYERSSADYMYSRRSPPTTSTSVGSRFSGLYEDFSRDTFDDRGSSLRSAESSRRYAPY</sequence>
<keyword evidence="2" id="KW-0863">Zinc-finger</keyword>
<keyword evidence="2" id="KW-0862">Zinc</keyword>
<evidence type="ECO:0000256" key="1">
    <source>
        <dbReference type="ARBA" id="ARBA00022884"/>
    </source>
</evidence>
<dbReference type="PROSITE" id="PS50102">
    <property type="entry name" value="RRM"/>
    <property type="match status" value="2"/>
</dbReference>
<dbReference type="InterPro" id="IPR012677">
    <property type="entry name" value="Nucleotide-bd_a/b_plait_sf"/>
</dbReference>
<feature type="compositionally biased region" description="Basic and acidic residues" evidence="4">
    <location>
        <begin position="344"/>
        <end position="355"/>
    </location>
</feature>
<dbReference type="EMBL" id="JAWJWF010000045">
    <property type="protein sequence ID" value="KAK6626572.1"/>
    <property type="molecule type" value="Genomic_DNA"/>
</dbReference>
<proteinExistence type="predicted"/>
<evidence type="ECO:0008006" key="9">
    <source>
        <dbReference type="Google" id="ProtNLM"/>
    </source>
</evidence>
<dbReference type="InterPro" id="IPR035979">
    <property type="entry name" value="RBD_domain_sf"/>
</dbReference>
<keyword evidence="8" id="KW-1185">Reference proteome</keyword>
<dbReference type="SUPFAM" id="SSF54928">
    <property type="entry name" value="RNA-binding domain, RBD"/>
    <property type="match status" value="2"/>
</dbReference>
<name>A0ABR1ARK4_POLSC</name>
<reference evidence="7 8" key="1">
    <citation type="submission" date="2023-09" db="EMBL/GenBank/DDBJ databases">
        <title>Genomes of two closely related lineages of the louse Polyplax serrata with different host specificities.</title>
        <authorList>
            <person name="Martinu J."/>
            <person name="Tarabai H."/>
            <person name="Stefka J."/>
            <person name="Hypsa V."/>
        </authorList>
    </citation>
    <scope>NUCLEOTIDE SEQUENCE [LARGE SCALE GENOMIC DNA]</scope>
    <source>
        <strain evidence="7">98ZLc_SE</strain>
    </source>
</reference>
<dbReference type="InterPro" id="IPR000504">
    <property type="entry name" value="RRM_dom"/>
</dbReference>
<accession>A0ABR1ARK4</accession>
<dbReference type="Gene3D" id="3.30.70.330">
    <property type="match status" value="2"/>
</dbReference>
<feature type="compositionally biased region" description="Pro residues" evidence="4">
    <location>
        <begin position="284"/>
        <end position="303"/>
    </location>
</feature>
<comment type="caution">
    <text evidence="7">The sequence shown here is derived from an EMBL/GenBank/DDBJ whole genome shotgun (WGS) entry which is preliminary data.</text>
</comment>
<gene>
    <name evidence="7" type="ORF">RUM44_009046</name>
</gene>
<dbReference type="Proteomes" id="UP001359485">
    <property type="component" value="Unassembled WGS sequence"/>
</dbReference>
<dbReference type="InterPro" id="IPR050502">
    <property type="entry name" value="Euk_RNA-bind_prot"/>
</dbReference>
<evidence type="ECO:0000256" key="2">
    <source>
        <dbReference type="PROSITE-ProRule" id="PRU00047"/>
    </source>
</evidence>
<dbReference type="CDD" id="cd12343">
    <property type="entry name" value="RRM1_2_CoAA_like"/>
    <property type="match status" value="2"/>
</dbReference>
<evidence type="ECO:0000259" key="5">
    <source>
        <dbReference type="PROSITE" id="PS50102"/>
    </source>
</evidence>
<feature type="domain" description="RRM" evidence="5">
    <location>
        <begin position="110"/>
        <end position="180"/>
    </location>
</feature>
<keyword evidence="1 3" id="KW-0694">RNA-binding</keyword>
<dbReference type="Gene3D" id="4.10.60.10">
    <property type="entry name" value="Zinc finger, CCHC-type"/>
    <property type="match status" value="1"/>
</dbReference>
<dbReference type="SMART" id="SM00343">
    <property type="entry name" value="ZnF_C2HC"/>
    <property type="match status" value="1"/>
</dbReference>
<organism evidence="7 8">
    <name type="scientific">Polyplax serrata</name>
    <name type="common">Common mouse louse</name>
    <dbReference type="NCBI Taxonomy" id="468196"/>
    <lineage>
        <taxon>Eukaryota</taxon>
        <taxon>Metazoa</taxon>
        <taxon>Ecdysozoa</taxon>
        <taxon>Arthropoda</taxon>
        <taxon>Hexapoda</taxon>
        <taxon>Insecta</taxon>
        <taxon>Pterygota</taxon>
        <taxon>Neoptera</taxon>
        <taxon>Paraneoptera</taxon>
        <taxon>Psocodea</taxon>
        <taxon>Troctomorpha</taxon>
        <taxon>Phthiraptera</taxon>
        <taxon>Anoplura</taxon>
        <taxon>Polyplacidae</taxon>
        <taxon>Polyplax</taxon>
    </lineage>
</organism>
<protein>
    <recommendedName>
        <fullName evidence="9">RNA-binding protein lark</fullName>
    </recommendedName>
</protein>
<keyword evidence="2" id="KW-0479">Metal-binding</keyword>
<evidence type="ECO:0000256" key="4">
    <source>
        <dbReference type="SAM" id="MobiDB-lite"/>
    </source>
</evidence>
<dbReference type="Pfam" id="PF00098">
    <property type="entry name" value="zf-CCHC"/>
    <property type="match status" value="1"/>
</dbReference>
<evidence type="ECO:0000313" key="8">
    <source>
        <dbReference type="Proteomes" id="UP001359485"/>
    </source>
</evidence>